<dbReference type="InterPro" id="IPR028994">
    <property type="entry name" value="Integrin_alpha_N"/>
</dbReference>
<dbReference type="EMBL" id="CP104205">
    <property type="protein sequence ID" value="UWX54642.1"/>
    <property type="molecule type" value="Genomic_DNA"/>
</dbReference>
<keyword evidence="2" id="KW-1185">Reference proteome</keyword>
<gene>
    <name evidence="1" type="ORF">NYZ99_17520</name>
</gene>
<dbReference type="SUPFAM" id="SSF69318">
    <property type="entry name" value="Integrin alpha N-terminal domain"/>
    <property type="match status" value="1"/>
</dbReference>
<dbReference type="RefSeq" id="WP_260572500.1">
    <property type="nucleotide sequence ID" value="NZ_CP104205.1"/>
</dbReference>
<proteinExistence type="predicted"/>
<protein>
    <recommendedName>
        <fullName evidence="3">VCBS repeat-containing protein</fullName>
    </recommendedName>
</protein>
<name>A0ABY5Y6H6_9FLAO</name>
<sequence>MKINPLILTTTLLFLACTNKAERNASLEKAPIYFNEVPADSSGIDFSNDLQDTEDLNIIEYLYYYNGGGVAIGDINNDGLEDIYLTANRKPDRLYLNLGDLKFQDISLGCRFTYGFKLVYRGNYDRYQ</sequence>
<reference evidence="1" key="1">
    <citation type="submission" date="2022-09" db="EMBL/GenBank/DDBJ databases">
        <title>Maribacter litopenaei sp. nov., isolated from the intestinal tract of the Pacific White Shrimp, Litopenaeus vannamei.</title>
        <authorList>
            <person name="Kim S.Y."/>
            <person name="Hwang C.Y."/>
        </authorList>
    </citation>
    <scope>NUCLEOTIDE SEQUENCE</scope>
    <source>
        <strain evidence="1">HL-LV01</strain>
    </source>
</reference>
<evidence type="ECO:0008006" key="3">
    <source>
        <dbReference type="Google" id="ProtNLM"/>
    </source>
</evidence>
<dbReference type="PROSITE" id="PS51257">
    <property type="entry name" value="PROKAR_LIPOPROTEIN"/>
    <property type="match status" value="1"/>
</dbReference>
<organism evidence="1 2">
    <name type="scientific">Maribacter litopenaei</name>
    <dbReference type="NCBI Taxonomy" id="2976127"/>
    <lineage>
        <taxon>Bacteria</taxon>
        <taxon>Pseudomonadati</taxon>
        <taxon>Bacteroidota</taxon>
        <taxon>Flavobacteriia</taxon>
        <taxon>Flavobacteriales</taxon>
        <taxon>Flavobacteriaceae</taxon>
        <taxon>Maribacter</taxon>
    </lineage>
</organism>
<accession>A0ABY5Y6H6</accession>
<evidence type="ECO:0000313" key="2">
    <source>
        <dbReference type="Proteomes" id="UP001059209"/>
    </source>
</evidence>
<evidence type="ECO:0000313" key="1">
    <source>
        <dbReference type="EMBL" id="UWX54642.1"/>
    </source>
</evidence>
<dbReference type="Proteomes" id="UP001059209">
    <property type="component" value="Chromosome"/>
</dbReference>